<dbReference type="Proteomes" id="UP001176961">
    <property type="component" value="Unassembled WGS sequence"/>
</dbReference>
<dbReference type="InterPro" id="IPR024161">
    <property type="entry name" value="Znf_nanos-typ"/>
</dbReference>
<dbReference type="PANTHER" id="PTHR12887">
    <property type="entry name" value="NANOS PROTEIN"/>
    <property type="match status" value="1"/>
</dbReference>
<dbReference type="InterPro" id="IPR008705">
    <property type="entry name" value="Nanos/Xcar2"/>
</dbReference>
<gene>
    <name evidence="11" type="ORF">CYNAS_LOCUS4517</name>
</gene>
<dbReference type="GO" id="GO:0005737">
    <property type="term" value="C:cytoplasm"/>
    <property type="evidence" value="ECO:0007669"/>
    <property type="project" value="UniProtKB-SubCell"/>
</dbReference>
<evidence type="ECO:0000256" key="1">
    <source>
        <dbReference type="ARBA" id="ARBA00004496"/>
    </source>
</evidence>
<reference evidence="11" key="1">
    <citation type="submission" date="2023-07" db="EMBL/GenBank/DDBJ databases">
        <authorList>
            <consortium name="CYATHOMIX"/>
        </authorList>
    </citation>
    <scope>NUCLEOTIDE SEQUENCE</scope>
    <source>
        <strain evidence="11">N/A</strain>
    </source>
</reference>
<comment type="subcellular location">
    <subcellularLocation>
        <location evidence="1">Cytoplasm</location>
    </subcellularLocation>
</comment>
<name>A0AA36DV09_CYLNA</name>
<evidence type="ECO:0000259" key="10">
    <source>
        <dbReference type="PROSITE" id="PS51522"/>
    </source>
</evidence>
<feature type="compositionally biased region" description="Low complexity" evidence="9">
    <location>
        <begin position="124"/>
        <end position="135"/>
    </location>
</feature>
<dbReference type="InterPro" id="IPR038129">
    <property type="entry name" value="Nanos_sf"/>
</dbReference>
<dbReference type="GO" id="GO:0008270">
    <property type="term" value="F:zinc ion binding"/>
    <property type="evidence" value="ECO:0007669"/>
    <property type="project" value="UniProtKB-KW"/>
</dbReference>
<organism evidence="11 12">
    <name type="scientific">Cylicocyclus nassatus</name>
    <name type="common">Nematode worm</name>
    <dbReference type="NCBI Taxonomy" id="53992"/>
    <lineage>
        <taxon>Eukaryota</taxon>
        <taxon>Metazoa</taxon>
        <taxon>Ecdysozoa</taxon>
        <taxon>Nematoda</taxon>
        <taxon>Chromadorea</taxon>
        <taxon>Rhabditida</taxon>
        <taxon>Rhabditina</taxon>
        <taxon>Rhabditomorpha</taxon>
        <taxon>Strongyloidea</taxon>
        <taxon>Strongylidae</taxon>
        <taxon>Cylicocyclus</taxon>
    </lineage>
</organism>
<dbReference type="EMBL" id="CATQJL010000112">
    <property type="protein sequence ID" value="CAJ0592534.1"/>
    <property type="molecule type" value="Genomic_DNA"/>
</dbReference>
<dbReference type="Gene3D" id="4.10.60.30">
    <property type="entry name" value="Nanos, RNA-binding domain"/>
    <property type="match status" value="1"/>
</dbReference>
<dbReference type="GO" id="GO:0003723">
    <property type="term" value="F:RNA binding"/>
    <property type="evidence" value="ECO:0007669"/>
    <property type="project" value="UniProtKB-UniRule"/>
</dbReference>
<protein>
    <recommendedName>
        <fullName evidence="10">Nanos-type domain-containing protein</fullName>
    </recommendedName>
</protein>
<accession>A0AA36DV09</accession>
<evidence type="ECO:0000256" key="4">
    <source>
        <dbReference type="ARBA" id="ARBA00022771"/>
    </source>
</evidence>
<evidence type="ECO:0000313" key="12">
    <source>
        <dbReference type="Proteomes" id="UP001176961"/>
    </source>
</evidence>
<comment type="caution">
    <text evidence="11">The sequence shown here is derived from an EMBL/GenBank/DDBJ whole genome shotgun (WGS) entry which is preliminary data.</text>
</comment>
<feature type="region of interest" description="Disordered" evidence="9">
    <location>
        <begin position="119"/>
        <end position="146"/>
    </location>
</feature>
<evidence type="ECO:0000256" key="6">
    <source>
        <dbReference type="ARBA" id="ARBA00022845"/>
    </source>
</evidence>
<sequence>MSVLRAWRVETTSVISHESRRSSLGQFPTVKCCILARDGFRKMLPKVELELKQRSDQRRDLCGAKPTRQNAKVELELKKPREKEVNLIFTDSWRVYNDCDMSSVVRRCEEGKEMLVYRGKRSDGSTMSSDSSSIARSDDNERSESTLSDFFSGSDQVFNLVEEESDRDVSSPPNDPSQESLLPAELAAAPNACSSPKQNRYCWYCYETYKAMCVAQGKTPPGVYSRGLWRGHCMRDANGMTTCPHLWFTTCTHCGATASSAHSPDFCPVVEFASLNVRDQ</sequence>
<keyword evidence="4 8" id="KW-0863">Zinc-finger</keyword>
<keyword evidence="12" id="KW-1185">Reference proteome</keyword>
<evidence type="ECO:0000256" key="8">
    <source>
        <dbReference type="PROSITE-ProRule" id="PRU00855"/>
    </source>
</evidence>
<dbReference type="GO" id="GO:0006417">
    <property type="term" value="P:regulation of translation"/>
    <property type="evidence" value="ECO:0007669"/>
    <property type="project" value="UniProtKB-UniRule"/>
</dbReference>
<evidence type="ECO:0000313" key="11">
    <source>
        <dbReference type="EMBL" id="CAJ0592534.1"/>
    </source>
</evidence>
<dbReference type="PROSITE" id="PS51522">
    <property type="entry name" value="ZF_NANOS"/>
    <property type="match status" value="1"/>
</dbReference>
<keyword evidence="7 8" id="KW-0694">RNA-binding</keyword>
<evidence type="ECO:0000256" key="2">
    <source>
        <dbReference type="ARBA" id="ARBA00022490"/>
    </source>
</evidence>
<keyword evidence="6 8" id="KW-0810">Translation regulation</keyword>
<dbReference type="AlphaFoldDB" id="A0AA36DV09"/>
<evidence type="ECO:0000256" key="5">
    <source>
        <dbReference type="ARBA" id="ARBA00022833"/>
    </source>
</evidence>
<keyword evidence="2" id="KW-0963">Cytoplasm</keyword>
<comment type="similarity">
    <text evidence="8">Belongs to the nanos family.</text>
</comment>
<keyword evidence="3" id="KW-0479">Metal-binding</keyword>
<dbReference type="Pfam" id="PF05741">
    <property type="entry name" value="zf-nanos"/>
    <property type="match status" value="1"/>
</dbReference>
<proteinExistence type="inferred from homology"/>
<evidence type="ECO:0000256" key="9">
    <source>
        <dbReference type="SAM" id="MobiDB-lite"/>
    </source>
</evidence>
<evidence type="ECO:0000256" key="7">
    <source>
        <dbReference type="ARBA" id="ARBA00022884"/>
    </source>
</evidence>
<feature type="domain" description="Nanos-type" evidence="10">
    <location>
        <begin position="201"/>
        <end position="269"/>
    </location>
</feature>
<keyword evidence="5" id="KW-0862">Zinc</keyword>
<evidence type="ECO:0000256" key="3">
    <source>
        <dbReference type="ARBA" id="ARBA00022723"/>
    </source>
</evidence>